<comment type="caution">
    <text evidence="2">The sequence shown here is derived from an EMBL/GenBank/DDBJ whole genome shotgun (WGS) entry which is preliminary data.</text>
</comment>
<dbReference type="AlphaFoldDB" id="A0AA46DD94"/>
<dbReference type="RefSeq" id="WP_132765409.1">
    <property type="nucleotide sequence ID" value="NZ_CP110416.1"/>
</dbReference>
<dbReference type="Gene3D" id="1.10.260.40">
    <property type="entry name" value="lambda repressor-like DNA-binding domains"/>
    <property type="match status" value="1"/>
</dbReference>
<name>A0AA46DD94_9BURK</name>
<evidence type="ECO:0000313" key="2">
    <source>
        <dbReference type="EMBL" id="TCP06583.1"/>
    </source>
</evidence>
<feature type="region of interest" description="Disordered" evidence="1">
    <location>
        <begin position="65"/>
        <end position="86"/>
    </location>
</feature>
<dbReference type="InterPro" id="IPR001387">
    <property type="entry name" value="Cro/C1-type_HTH"/>
</dbReference>
<organism evidence="2 3">
    <name type="scientific">Caldimonas thermodepolymerans</name>
    <dbReference type="NCBI Taxonomy" id="215580"/>
    <lineage>
        <taxon>Bacteria</taxon>
        <taxon>Pseudomonadati</taxon>
        <taxon>Pseudomonadota</taxon>
        <taxon>Betaproteobacteria</taxon>
        <taxon>Burkholderiales</taxon>
        <taxon>Sphaerotilaceae</taxon>
        <taxon>Caldimonas</taxon>
    </lineage>
</organism>
<dbReference type="GO" id="GO:0003677">
    <property type="term" value="F:DNA binding"/>
    <property type="evidence" value="ECO:0007669"/>
    <property type="project" value="InterPro"/>
</dbReference>
<evidence type="ECO:0000313" key="3">
    <source>
        <dbReference type="Proteomes" id="UP000294772"/>
    </source>
</evidence>
<gene>
    <name evidence="2" type="ORF">EV676_10666</name>
</gene>
<dbReference type="InterPro" id="IPR010982">
    <property type="entry name" value="Lambda_DNA-bd_dom_sf"/>
</dbReference>
<evidence type="ECO:0008006" key="4">
    <source>
        <dbReference type="Google" id="ProtNLM"/>
    </source>
</evidence>
<dbReference type="Proteomes" id="UP000294772">
    <property type="component" value="Unassembled WGS sequence"/>
</dbReference>
<protein>
    <recommendedName>
        <fullName evidence="4">Helix-turn-helix domain-containing protein</fullName>
    </recommendedName>
</protein>
<dbReference type="SUPFAM" id="SSF47413">
    <property type="entry name" value="lambda repressor-like DNA-binding domains"/>
    <property type="match status" value="1"/>
</dbReference>
<accession>A0AA46DD94</accession>
<dbReference type="CDD" id="cd00093">
    <property type="entry name" value="HTH_XRE"/>
    <property type="match status" value="1"/>
</dbReference>
<evidence type="ECO:0000256" key="1">
    <source>
        <dbReference type="SAM" id="MobiDB-lite"/>
    </source>
</evidence>
<reference evidence="2 3" key="1">
    <citation type="submission" date="2019-03" db="EMBL/GenBank/DDBJ databases">
        <title>Genomic Encyclopedia of Type Strains, Phase IV (KMG-IV): sequencing the most valuable type-strain genomes for metagenomic binning, comparative biology and taxonomic classification.</title>
        <authorList>
            <person name="Goeker M."/>
        </authorList>
    </citation>
    <scope>NUCLEOTIDE SEQUENCE [LARGE SCALE GENOMIC DNA]</scope>
    <source>
        <strain evidence="2 3">DSM 15264</strain>
    </source>
</reference>
<dbReference type="EMBL" id="SLXF01000006">
    <property type="protein sequence ID" value="TCP06583.1"/>
    <property type="molecule type" value="Genomic_DNA"/>
</dbReference>
<proteinExistence type="predicted"/>
<sequence>MDPQQLVHALLRMGLTQAEIAAHAGLAQSTVSKVARGAVRDVLSRSYLQLKALYDEMSAAQPVPPEVIRTQGAPPVPDTARTTADA</sequence>